<protein>
    <recommendedName>
        <fullName evidence="5">ATP-grasp domain-containing protein</fullName>
    </recommendedName>
</protein>
<dbReference type="InterPro" id="IPR052032">
    <property type="entry name" value="ATP-dep_AA_Ligase"/>
</dbReference>
<evidence type="ECO:0000256" key="3">
    <source>
        <dbReference type="ARBA" id="ARBA00022840"/>
    </source>
</evidence>
<keyword evidence="7" id="KW-1185">Reference proteome</keyword>
<gene>
    <name evidence="6" type="ORF">NQU55_00975</name>
</gene>
<dbReference type="InterPro" id="IPR005479">
    <property type="entry name" value="CPAse_ATP-bd"/>
</dbReference>
<reference evidence="6" key="1">
    <citation type="submission" date="2022-06" db="EMBL/GenBank/DDBJ databases">
        <title>WGS of actinobacteria.</title>
        <authorList>
            <person name="Thawai C."/>
        </authorList>
    </citation>
    <scope>NUCLEOTIDE SEQUENCE</scope>
    <source>
        <strain evidence="6">AA8</strain>
    </source>
</reference>
<evidence type="ECO:0000256" key="1">
    <source>
        <dbReference type="ARBA" id="ARBA00022598"/>
    </source>
</evidence>
<dbReference type="InterPro" id="IPR013815">
    <property type="entry name" value="ATP_grasp_subdomain_1"/>
</dbReference>
<dbReference type="GO" id="GO:0046872">
    <property type="term" value="F:metal ion binding"/>
    <property type="evidence" value="ECO:0007669"/>
    <property type="project" value="InterPro"/>
</dbReference>
<dbReference type="Proteomes" id="UP001142374">
    <property type="component" value="Unassembled WGS sequence"/>
</dbReference>
<comment type="caution">
    <text evidence="6">The sequence shown here is derived from an EMBL/GenBank/DDBJ whole genome shotgun (WGS) entry which is preliminary data.</text>
</comment>
<organism evidence="6 7">
    <name type="scientific">Streptomyces telluris</name>
    <dbReference type="NCBI Taxonomy" id="2720021"/>
    <lineage>
        <taxon>Bacteria</taxon>
        <taxon>Bacillati</taxon>
        <taxon>Actinomycetota</taxon>
        <taxon>Actinomycetes</taxon>
        <taxon>Kitasatosporales</taxon>
        <taxon>Streptomycetaceae</taxon>
        <taxon>Streptomyces</taxon>
    </lineage>
</organism>
<dbReference type="Gene3D" id="3.30.1490.20">
    <property type="entry name" value="ATP-grasp fold, A domain"/>
    <property type="match status" value="1"/>
</dbReference>
<dbReference type="PROSITE" id="PS50975">
    <property type="entry name" value="ATP_GRASP"/>
    <property type="match status" value="1"/>
</dbReference>
<dbReference type="GO" id="GO:0016874">
    <property type="term" value="F:ligase activity"/>
    <property type="evidence" value="ECO:0007669"/>
    <property type="project" value="UniProtKB-KW"/>
</dbReference>
<accession>A0A9X2RKC6</accession>
<evidence type="ECO:0000256" key="4">
    <source>
        <dbReference type="PROSITE-ProRule" id="PRU00409"/>
    </source>
</evidence>
<dbReference type="EMBL" id="JANIID010000001">
    <property type="protein sequence ID" value="MCQ8768359.1"/>
    <property type="molecule type" value="Genomic_DNA"/>
</dbReference>
<dbReference type="Gene3D" id="3.30.470.20">
    <property type="entry name" value="ATP-grasp fold, B domain"/>
    <property type="match status" value="1"/>
</dbReference>
<evidence type="ECO:0000256" key="2">
    <source>
        <dbReference type="ARBA" id="ARBA00022741"/>
    </source>
</evidence>
<sequence>MHKVLLFSRRSLGKRPLQEWLGATAGDVVLVTPRSAVEGAEDVVEQHFLGHAAVDSYDSWAADRAAEAAARSFGVGLVASTSEDDVIRAARLRERLGLPGQHTASALAYRDKAVMKRFARDAGLAVPGFAPVDDAMDLLDFIDAHGYPVVVKPRFGAGAEGVAMLHTEEDLDAFLAPAGRPADSGEPFLPGRWMAEAFVRAPFFHVDGIMRDGAVVHCWPSRYSGGIAEHLKDATGFSSTLLAPDDERTPLLMEFAAAVIAALPRSEQTTAFHLEAWIGDDGRPVLCEIACRAGGVLIADAYERAFGVHLAKEGLRAQCGLPLTLTAQPAAPAPAVAWAIFPPAEGVFAPPAGPCPVPGAELTLHLAAGTRSEGMQYAGESAAAVMVTADTAKEAGERLNEATQWWTLDARWT</sequence>
<dbReference type="InterPro" id="IPR011761">
    <property type="entry name" value="ATP-grasp"/>
</dbReference>
<evidence type="ECO:0000313" key="6">
    <source>
        <dbReference type="EMBL" id="MCQ8768359.1"/>
    </source>
</evidence>
<proteinExistence type="predicted"/>
<dbReference type="GO" id="GO:0005524">
    <property type="term" value="F:ATP binding"/>
    <property type="evidence" value="ECO:0007669"/>
    <property type="project" value="UniProtKB-UniRule"/>
</dbReference>
<dbReference type="RefSeq" id="WP_168092201.1">
    <property type="nucleotide sequence ID" value="NZ_JAATER010000059.1"/>
</dbReference>
<dbReference type="SUPFAM" id="SSF56059">
    <property type="entry name" value="Glutathione synthetase ATP-binding domain-like"/>
    <property type="match status" value="1"/>
</dbReference>
<dbReference type="Gene3D" id="3.40.50.20">
    <property type="match status" value="1"/>
</dbReference>
<evidence type="ECO:0000259" key="5">
    <source>
        <dbReference type="PROSITE" id="PS50975"/>
    </source>
</evidence>
<keyword evidence="2 4" id="KW-0547">Nucleotide-binding</keyword>
<dbReference type="PANTHER" id="PTHR43585">
    <property type="entry name" value="FUMIPYRROLE BIOSYNTHESIS PROTEIN C"/>
    <property type="match status" value="1"/>
</dbReference>
<feature type="domain" description="ATP-grasp" evidence="5">
    <location>
        <begin position="116"/>
        <end position="319"/>
    </location>
</feature>
<dbReference type="AlphaFoldDB" id="A0A9X2RKC6"/>
<dbReference type="Pfam" id="PF02786">
    <property type="entry name" value="CPSase_L_D2"/>
    <property type="match status" value="1"/>
</dbReference>
<name>A0A9X2RKC6_9ACTN</name>
<keyword evidence="1" id="KW-0436">Ligase</keyword>
<dbReference type="PANTHER" id="PTHR43585:SF2">
    <property type="entry name" value="ATP-GRASP ENZYME FSQD"/>
    <property type="match status" value="1"/>
</dbReference>
<evidence type="ECO:0000313" key="7">
    <source>
        <dbReference type="Proteomes" id="UP001142374"/>
    </source>
</evidence>
<keyword evidence="3 4" id="KW-0067">ATP-binding</keyword>